<feature type="domain" description="DUF418" evidence="2">
    <location>
        <begin position="253"/>
        <end position="420"/>
    </location>
</feature>
<dbReference type="InterPro" id="IPR007349">
    <property type="entry name" value="DUF418"/>
</dbReference>
<dbReference type="STRING" id="378806.STAUR_3566"/>
<feature type="transmembrane region" description="Helical" evidence="1">
    <location>
        <begin position="231"/>
        <end position="252"/>
    </location>
</feature>
<feature type="transmembrane region" description="Helical" evidence="1">
    <location>
        <begin position="135"/>
        <end position="152"/>
    </location>
</feature>
<keyword evidence="4" id="KW-1185">Reference proteome</keyword>
<dbReference type="RefSeq" id="WP_013375812.1">
    <property type="nucleotide sequence ID" value="NC_014623.1"/>
</dbReference>
<sequence>MALLPSLTSHGAAEIRPADSSERVLFLDVLRGFALCGVFVSNAYMHFNGRNSSPKGGAAPLLATPMDHAAHHAFEFLLAGKAMTLFSFLFGLGFALQMGRAQERGTPFLPLYVRRLTVLLLLGLTHIFVLWYGDVLSLYAVTGFLLLLFRPFPSKRLIFWSLLFILGTPLVLAAVHRLVPLLASSPEVIQTVAQEEQVRAEALRKQSRAVFAHGSYLDTLRPNATIYLTRLFRPIFISFVLIALGRFLLGFVAGRHRLLQEPERHQPLLRRLLGWGLLVGGVSNGATFLVGQLTNAGHIPQGAPWMFFLPTVSELGSLGLAAFYMAGLALLFQRPRGKKWLSVLAPPGQMALTNYLSQSVIYLLLFRGFGLGLGGKLGTLACLTIIFGIFWIQLLVSHLWLAHFRFGPAEWLWRSLTYGKAQPMRLNYEHLR</sequence>
<feature type="transmembrane region" description="Helical" evidence="1">
    <location>
        <begin position="272"/>
        <end position="293"/>
    </location>
</feature>
<feature type="transmembrane region" description="Helical" evidence="1">
    <location>
        <begin position="377"/>
        <end position="396"/>
    </location>
</feature>
<dbReference type="HOGENOM" id="CLU_039610_0_0_7"/>
<dbReference type="eggNOG" id="COG2311">
    <property type="taxonomic scope" value="Bacteria"/>
</dbReference>
<feature type="transmembrane region" description="Helical" evidence="1">
    <location>
        <begin position="159"/>
        <end position="179"/>
    </location>
</feature>
<dbReference type="EMBL" id="CP002271">
    <property type="protein sequence ID" value="ADO71356.1"/>
    <property type="molecule type" value="Genomic_DNA"/>
</dbReference>
<dbReference type="Pfam" id="PF04235">
    <property type="entry name" value="DUF418"/>
    <property type="match status" value="1"/>
</dbReference>
<dbReference type="PANTHER" id="PTHR30590:SF2">
    <property type="entry name" value="INNER MEMBRANE PROTEIN"/>
    <property type="match status" value="1"/>
</dbReference>
<evidence type="ECO:0000256" key="1">
    <source>
        <dbReference type="SAM" id="Phobius"/>
    </source>
</evidence>
<reference evidence="3 4" key="1">
    <citation type="journal article" date="2011" name="Mol. Biol. Evol.">
        <title>Comparative genomic analysis of fruiting body formation in Myxococcales.</title>
        <authorList>
            <person name="Huntley S."/>
            <person name="Hamann N."/>
            <person name="Wegener-Feldbrugge S."/>
            <person name="Treuner-Lange A."/>
            <person name="Kube M."/>
            <person name="Reinhardt R."/>
            <person name="Klages S."/>
            <person name="Muller R."/>
            <person name="Ronning C.M."/>
            <person name="Nierman W.C."/>
            <person name="Sogaard-Andersen L."/>
        </authorList>
    </citation>
    <scope>NUCLEOTIDE SEQUENCE [LARGE SCALE GENOMIC DNA]</scope>
    <source>
        <strain evidence="3 4">DW4/3-1</strain>
    </source>
</reference>
<keyword evidence="1" id="KW-1133">Transmembrane helix</keyword>
<dbReference type="KEGG" id="sur:STAUR_3566"/>
<dbReference type="Proteomes" id="UP000001351">
    <property type="component" value="Chromosome"/>
</dbReference>
<accession>E3FDU1</accession>
<organism evidence="3 4">
    <name type="scientific">Stigmatella aurantiaca (strain DW4/3-1)</name>
    <dbReference type="NCBI Taxonomy" id="378806"/>
    <lineage>
        <taxon>Bacteria</taxon>
        <taxon>Pseudomonadati</taxon>
        <taxon>Myxococcota</taxon>
        <taxon>Myxococcia</taxon>
        <taxon>Myxococcales</taxon>
        <taxon>Cystobacterineae</taxon>
        <taxon>Archangiaceae</taxon>
        <taxon>Stigmatella</taxon>
    </lineage>
</organism>
<dbReference type="InterPro" id="IPR052529">
    <property type="entry name" value="Bact_Transport_Assoc"/>
</dbReference>
<evidence type="ECO:0000313" key="4">
    <source>
        <dbReference type="Proteomes" id="UP000001351"/>
    </source>
</evidence>
<evidence type="ECO:0000259" key="2">
    <source>
        <dbReference type="Pfam" id="PF04235"/>
    </source>
</evidence>
<dbReference type="PANTHER" id="PTHR30590">
    <property type="entry name" value="INNER MEMBRANE PROTEIN"/>
    <property type="match status" value="1"/>
</dbReference>
<keyword evidence="1" id="KW-0812">Transmembrane</keyword>
<evidence type="ECO:0000313" key="3">
    <source>
        <dbReference type="EMBL" id="ADO71356.1"/>
    </source>
</evidence>
<dbReference type="AlphaFoldDB" id="E3FDU1"/>
<keyword evidence="1" id="KW-0472">Membrane</keyword>
<gene>
    <name evidence="3" type="ordered locus">STAUR_3566</name>
</gene>
<feature type="transmembrane region" description="Helical" evidence="1">
    <location>
        <begin position="108"/>
        <end position="129"/>
    </location>
</feature>
<proteinExistence type="predicted"/>
<protein>
    <submittedName>
        <fullName evidence="3">Transport protein</fullName>
    </submittedName>
</protein>
<feature type="transmembrane region" description="Helical" evidence="1">
    <location>
        <begin position="76"/>
        <end position="96"/>
    </location>
</feature>
<dbReference type="OrthoDB" id="9807744at2"/>
<feature type="transmembrane region" description="Helical" evidence="1">
    <location>
        <begin position="305"/>
        <end position="332"/>
    </location>
</feature>
<name>E3FDU1_STIAD</name>